<evidence type="ECO:0000313" key="2">
    <source>
        <dbReference type="EMBL" id="ENW06530.1"/>
    </source>
</evidence>
<dbReference type="GeneID" id="31750427"/>
<dbReference type="AlphaFoldDB" id="N9FGV4"/>
<feature type="transmembrane region" description="Helical" evidence="1">
    <location>
        <begin position="20"/>
        <end position="42"/>
    </location>
</feature>
<protein>
    <submittedName>
        <fullName evidence="2">Uncharacterized protein</fullName>
    </submittedName>
</protein>
<reference evidence="2 3" key="1">
    <citation type="submission" date="2013-02" db="EMBL/GenBank/DDBJ databases">
        <title>The Genome Sequence of Acinetobacter beijerinckii CIP 110307.</title>
        <authorList>
            <consortium name="The Broad Institute Genome Sequencing Platform"/>
            <consortium name="The Broad Institute Genome Sequencing Center for Infectious Disease"/>
            <person name="Cerqueira G."/>
            <person name="Feldgarden M."/>
            <person name="Courvalin P."/>
            <person name="Perichon B."/>
            <person name="Grillot-Courvalin C."/>
            <person name="Clermont D."/>
            <person name="Rocha E."/>
            <person name="Yoon E.-J."/>
            <person name="Nemec A."/>
            <person name="Walker B."/>
            <person name="Young S.K."/>
            <person name="Zeng Q."/>
            <person name="Gargeya S."/>
            <person name="Fitzgerald M."/>
            <person name="Haas B."/>
            <person name="Abouelleil A."/>
            <person name="Alvarado L."/>
            <person name="Arachchi H.M."/>
            <person name="Berlin A.M."/>
            <person name="Chapman S.B."/>
            <person name="Dewar J."/>
            <person name="Goldberg J."/>
            <person name="Griggs A."/>
            <person name="Gujja S."/>
            <person name="Hansen M."/>
            <person name="Howarth C."/>
            <person name="Imamovic A."/>
            <person name="Larimer J."/>
            <person name="McCowan C."/>
            <person name="Murphy C."/>
            <person name="Neiman D."/>
            <person name="Pearson M."/>
            <person name="Priest M."/>
            <person name="Roberts A."/>
            <person name="Saif S."/>
            <person name="Shea T."/>
            <person name="Sisk P."/>
            <person name="Sykes S."/>
            <person name="Wortman J."/>
            <person name="Nusbaum C."/>
            <person name="Birren B."/>
        </authorList>
    </citation>
    <scope>NUCLEOTIDE SEQUENCE [LARGE SCALE GENOMIC DNA]</scope>
    <source>
        <strain evidence="2 3">CIP 110307</strain>
    </source>
</reference>
<keyword evidence="1" id="KW-0472">Membrane</keyword>
<organism evidence="2 3">
    <name type="scientific">Acinetobacter beijerinckii CIP 110307</name>
    <dbReference type="NCBI Taxonomy" id="1217648"/>
    <lineage>
        <taxon>Bacteria</taxon>
        <taxon>Pseudomonadati</taxon>
        <taxon>Pseudomonadota</taxon>
        <taxon>Gammaproteobacteria</taxon>
        <taxon>Moraxellales</taxon>
        <taxon>Moraxellaceae</taxon>
        <taxon>Acinetobacter</taxon>
    </lineage>
</organism>
<dbReference type="Proteomes" id="UP000017670">
    <property type="component" value="Unassembled WGS sequence"/>
</dbReference>
<dbReference type="RefSeq" id="WP_005061213.1">
    <property type="nucleotide sequence ID" value="NZ_KB849765.1"/>
</dbReference>
<accession>N9FGV4</accession>
<evidence type="ECO:0000313" key="3">
    <source>
        <dbReference type="Proteomes" id="UP000017670"/>
    </source>
</evidence>
<proteinExistence type="predicted"/>
<name>N9FGV4_9GAMM</name>
<sequence length="80" mass="9342">MNNKDSERRRYRRSDWSEQFLSQGFDALISEFLFFLIILLFGGAIGGIIFACITFGFGALFLVLPFVMLLYYVVRKFVKK</sequence>
<dbReference type="eggNOG" id="ENOG5031RK5">
    <property type="taxonomic scope" value="Bacteria"/>
</dbReference>
<keyword evidence="1" id="KW-0812">Transmembrane</keyword>
<dbReference type="PATRIC" id="fig|1217648.3.peg.2208"/>
<gene>
    <name evidence="2" type="ORF">F933_02269</name>
</gene>
<keyword evidence="3" id="KW-1185">Reference proteome</keyword>
<comment type="caution">
    <text evidence="2">The sequence shown here is derived from an EMBL/GenBank/DDBJ whole genome shotgun (WGS) entry which is preliminary data.</text>
</comment>
<dbReference type="EMBL" id="APQL01000006">
    <property type="protein sequence ID" value="ENW06530.1"/>
    <property type="molecule type" value="Genomic_DNA"/>
</dbReference>
<evidence type="ECO:0000256" key="1">
    <source>
        <dbReference type="SAM" id="Phobius"/>
    </source>
</evidence>
<feature type="transmembrane region" description="Helical" evidence="1">
    <location>
        <begin position="48"/>
        <end position="74"/>
    </location>
</feature>
<dbReference type="HOGENOM" id="CLU_195724_0_0_6"/>
<keyword evidence="1" id="KW-1133">Transmembrane helix</keyword>
<dbReference type="STRING" id="262668.GCA_000931715_01518"/>